<dbReference type="SUPFAM" id="SSF51735">
    <property type="entry name" value="NAD(P)-binding Rossmann-fold domains"/>
    <property type="match status" value="1"/>
</dbReference>
<evidence type="ECO:0000313" key="2">
    <source>
        <dbReference type="EMBL" id="NJC26433.1"/>
    </source>
</evidence>
<reference evidence="2 3" key="1">
    <citation type="submission" date="2020-03" db="EMBL/GenBank/DDBJ databases">
        <title>Genomic Encyclopedia of Type Strains, Phase IV (KMG-IV): sequencing the most valuable type-strain genomes for metagenomic binning, comparative biology and taxonomic classification.</title>
        <authorList>
            <person name="Goeker M."/>
        </authorList>
    </citation>
    <scope>NUCLEOTIDE SEQUENCE [LARGE SCALE GENOMIC DNA]</scope>
    <source>
        <strain evidence="2 3">DSM 105096</strain>
    </source>
</reference>
<dbReference type="Pfam" id="PF00106">
    <property type="entry name" value="adh_short"/>
    <property type="match status" value="1"/>
</dbReference>
<gene>
    <name evidence="2" type="ORF">GGR27_001932</name>
</gene>
<dbReference type="PANTHER" id="PTHR43157:SF31">
    <property type="entry name" value="PHOSPHATIDYLINOSITOL-GLYCAN BIOSYNTHESIS CLASS F PROTEIN"/>
    <property type="match status" value="1"/>
</dbReference>
<dbReference type="RefSeq" id="WP_168037176.1">
    <property type="nucleotide sequence ID" value="NZ_JAATJH010000002.1"/>
</dbReference>
<dbReference type="PANTHER" id="PTHR43157">
    <property type="entry name" value="PHOSPHATIDYLINOSITOL-GLYCAN BIOSYNTHESIS CLASS F PROTEIN-RELATED"/>
    <property type="match status" value="1"/>
</dbReference>
<dbReference type="Proteomes" id="UP000770785">
    <property type="component" value="Unassembled WGS sequence"/>
</dbReference>
<dbReference type="PRINTS" id="PR00081">
    <property type="entry name" value="GDHRDH"/>
</dbReference>
<dbReference type="InterPro" id="IPR036291">
    <property type="entry name" value="NAD(P)-bd_dom_sf"/>
</dbReference>
<dbReference type="InterPro" id="IPR002347">
    <property type="entry name" value="SDR_fam"/>
</dbReference>
<dbReference type="Gene3D" id="3.40.50.720">
    <property type="entry name" value="NAD(P)-binding Rossmann-like Domain"/>
    <property type="match status" value="1"/>
</dbReference>
<proteinExistence type="predicted"/>
<name>A0ABX0XC69_9BACT</name>
<keyword evidence="3" id="KW-1185">Reference proteome</keyword>
<evidence type="ECO:0000256" key="1">
    <source>
        <dbReference type="ARBA" id="ARBA00023002"/>
    </source>
</evidence>
<keyword evidence="1" id="KW-0560">Oxidoreductase</keyword>
<organism evidence="2 3">
    <name type="scientific">Neolewinella antarctica</name>
    <dbReference type="NCBI Taxonomy" id="442734"/>
    <lineage>
        <taxon>Bacteria</taxon>
        <taxon>Pseudomonadati</taxon>
        <taxon>Bacteroidota</taxon>
        <taxon>Saprospiria</taxon>
        <taxon>Saprospirales</taxon>
        <taxon>Lewinellaceae</taxon>
        <taxon>Neolewinella</taxon>
    </lineage>
</organism>
<comment type="caution">
    <text evidence="2">The sequence shown here is derived from an EMBL/GenBank/DDBJ whole genome shotgun (WGS) entry which is preliminary data.</text>
</comment>
<dbReference type="EMBL" id="JAATJH010000002">
    <property type="protein sequence ID" value="NJC26433.1"/>
    <property type="molecule type" value="Genomic_DNA"/>
</dbReference>
<evidence type="ECO:0000313" key="3">
    <source>
        <dbReference type="Proteomes" id="UP000770785"/>
    </source>
</evidence>
<protein>
    <submittedName>
        <fullName evidence="2">NAD(P)-dependent dehydrogenase (Short-subunit alcohol dehydrogenase family)</fullName>
    </submittedName>
</protein>
<sequence>MSKIALVTGASSGIGLATAQDLAARGYKVIVHARSADKANTAVRTILQRSPTADLQAAFADLSSLGDIRQLVDQIRSRNKRLDVLINNAGVWNSKLELTAEGHEKTFAVNHLAPVYLSHLLLPLLHASAEPRIIIVGSDSHKQVKGMAFDDVNLTNNYHGLRSYAQSKLGNVLFGYEYERRRPDEHFPAVYVVQPGLVQTDIGLKGNTWLHGIAWKVRRRMSGNKSPAEGAATSIYLATSPDVQGQSGLYWDDSAPKKSYSSSYDRDEAQILWSVTEEMLGIEFFDLG</sequence>
<accession>A0ABX0XC69</accession>